<sequence length="302" mass="34184">MIKRSNRMRRINIQLVMLMMTLLSALSLQGQINPLGSQYFQNRYLANPAMAGIEGGLNVNIGYRNQWQKMPGSPKNTSMTVDYRANKVGVGVNFYKDQAGLLTSNTYKGTFSYHMPVSSRGDELHFGLSVGLSNDRLDNGGIVGNTADPLAAQFNDIGMDFQGDFGMAYTADKLTVEGAWNNLRDKLQNDRSDDVNYNTFYTSISYEFEVQDWKLYPKAVYRGVNNYKNILDIGAEVKTGNEDLGVLGMYHTNKSFSLGVSYEHKKQWEFMFFYNDPTAVLENYSNGSFELGLRVKLEKRKK</sequence>
<evidence type="ECO:0000313" key="3">
    <source>
        <dbReference type="Proteomes" id="UP000323653"/>
    </source>
</evidence>
<keyword evidence="1" id="KW-0732">Signal</keyword>
<protein>
    <submittedName>
        <fullName evidence="2">Type IX secretion system membrane protein PorP/SprF</fullName>
    </submittedName>
</protein>
<accession>A0A5C0VIZ2</accession>
<dbReference type="EMBL" id="CP043329">
    <property type="protein sequence ID" value="QEK52698.1"/>
    <property type="molecule type" value="Genomic_DNA"/>
</dbReference>
<proteinExistence type="predicted"/>
<organism evidence="2 3">
    <name type="scientific">Pedobacter aquae</name>
    <dbReference type="NCBI Taxonomy" id="2605747"/>
    <lineage>
        <taxon>Bacteria</taxon>
        <taxon>Pseudomonadati</taxon>
        <taxon>Bacteroidota</taxon>
        <taxon>Sphingobacteriia</taxon>
        <taxon>Sphingobacteriales</taxon>
        <taxon>Sphingobacteriaceae</taxon>
        <taxon>Pedobacter</taxon>
    </lineage>
</organism>
<feature type="signal peptide" evidence="1">
    <location>
        <begin position="1"/>
        <end position="30"/>
    </location>
</feature>
<dbReference type="NCBIfam" id="TIGR03519">
    <property type="entry name" value="T9SS_PorP_fam"/>
    <property type="match status" value="1"/>
</dbReference>
<dbReference type="Pfam" id="PF11751">
    <property type="entry name" value="PorP_SprF"/>
    <property type="match status" value="1"/>
</dbReference>
<dbReference type="KEGG" id="pej:FYC62_14285"/>
<dbReference type="AlphaFoldDB" id="A0A5C0VIZ2"/>
<name>A0A5C0VIZ2_9SPHI</name>
<dbReference type="Proteomes" id="UP000323653">
    <property type="component" value="Chromosome"/>
</dbReference>
<reference evidence="2 3" key="1">
    <citation type="submission" date="2019-08" db="EMBL/GenBank/DDBJ databases">
        <title>Pedobacter sp. nov., isolated from Han river, South Korea.</title>
        <authorList>
            <person name="Lee D.-H."/>
            <person name="Kim Y.-S."/>
            <person name="Hwang E.-M."/>
            <person name="Le Tran T.C."/>
            <person name="Cha C.-J."/>
        </authorList>
    </citation>
    <scope>NUCLEOTIDE SEQUENCE [LARGE SCALE GENOMIC DNA]</scope>
    <source>
        <strain evidence="2 3">CJ43</strain>
    </source>
</reference>
<dbReference type="InterPro" id="IPR019861">
    <property type="entry name" value="PorP/SprF_Bacteroidetes"/>
</dbReference>
<keyword evidence="3" id="KW-1185">Reference proteome</keyword>
<evidence type="ECO:0000256" key="1">
    <source>
        <dbReference type="SAM" id="SignalP"/>
    </source>
</evidence>
<evidence type="ECO:0000313" key="2">
    <source>
        <dbReference type="EMBL" id="QEK52698.1"/>
    </source>
</evidence>
<feature type="chain" id="PRO_5022919992" evidence="1">
    <location>
        <begin position="31"/>
        <end position="302"/>
    </location>
</feature>
<gene>
    <name evidence="2" type="ORF">FYC62_14285</name>
</gene>